<reference evidence="2" key="1">
    <citation type="submission" date="2019-02" db="EMBL/GenBank/DDBJ databases">
        <authorList>
            <consortium name="Genoscope - CEA"/>
            <person name="William W."/>
        </authorList>
    </citation>
    <scope>NUCLEOTIDE SEQUENCE [LARGE SCALE GENOMIC DNA]</scope>
    <source>
        <strain evidence="2">YSy11</strain>
    </source>
</reference>
<dbReference type="Pfam" id="PF03869">
    <property type="entry name" value="Arc"/>
    <property type="match status" value="1"/>
</dbReference>
<dbReference type="InterPro" id="IPR013321">
    <property type="entry name" value="Arc_rbn_hlx_hlx"/>
</dbReference>
<dbReference type="SUPFAM" id="SSF47598">
    <property type="entry name" value="Ribbon-helix-helix"/>
    <property type="match status" value="1"/>
</dbReference>
<gene>
    <name evidence="2" type="ORF">PMYSY11_2114</name>
</gene>
<feature type="domain" description="Arc-like DNA binding" evidence="1">
    <location>
        <begin position="2"/>
        <end position="47"/>
    </location>
</feature>
<dbReference type="EMBL" id="LR215729">
    <property type="protein sequence ID" value="VEV97160.1"/>
    <property type="molecule type" value="Genomic_DNA"/>
</dbReference>
<protein>
    <submittedName>
        <fullName evidence="2">Regulatory protein</fullName>
    </submittedName>
</protein>
<dbReference type="Gene3D" id="1.10.1220.10">
    <property type="entry name" value="Met repressor-like"/>
    <property type="match status" value="1"/>
</dbReference>
<dbReference type="RefSeq" id="WP_150548218.1">
    <property type="nucleotide sequence ID" value="NZ_LR215729.2"/>
</dbReference>
<dbReference type="GO" id="GO:0003677">
    <property type="term" value="F:DNA binding"/>
    <property type="evidence" value="ECO:0007669"/>
    <property type="project" value="InterPro"/>
</dbReference>
<accession>A0A653E348</accession>
<dbReference type="AlphaFoldDB" id="A0A653E348"/>
<dbReference type="InterPro" id="IPR005569">
    <property type="entry name" value="Arc_DNA-bd_dom"/>
</dbReference>
<sequence length="58" mass="6555">MSRQDAQFKLRLPASLRNQLEQAAKAARRSLNAELLFRLEASFEQSGTSLNPRSGQHE</sequence>
<evidence type="ECO:0000313" key="2">
    <source>
        <dbReference type="EMBL" id="VEV97160.1"/>
    </source>
</evidence>
<evidence type="ECO:0000259" key="1">
    <source>
        <dbReference type="Pfam" id="PF03869"/>
    </source>
</evidence>
<dbReference type="InterPro" id="IPR010985">
    <property type="entry name" value="Ribbon_hlx_hlx"/>
</dbReference>
<dbReference type="GO" id="GO:0006355">
    <property type="term" value="P:regulation of DNA-templated transcription"/>
    <property type="evidence" value="ECO:0007669"/>
    <property type="project" value="InterPro"/>
</dbReference>
<name>A0A653E348_9PSED</name>
<proteinExistence type="predicted"/>
<organism evidence="2">
    <name type="scientific">Pseudomonas marincola</name>
    <dbReference type="NCBI Taxonomy" id="437900"/>
    <lineage>
        <taxon>Bacteria</taxon>
        <taxon>Pseudomonadati</taxon>
        <taxon>Pseudomonadota</taxon>
        <taxon>Gammaproteobacteria</taxon>
        <taxon>Pseudomonadales</taxon>
        <taxon>Pseudomonadaceae</taxon>
        <taxon>Pseudomonas</taxon>
    </lineage>
</organism>